<comment type="caution">
    <text evidence="2">The sequence shown here is derived from an EMBL/GenBank/DDBJ whole genome shotgun (WGS) entry which is preliminary data.</text>
</comment>
<dbReference type="eggNOG" id="KOG1800">
    <property type="taxonomic scope" value="Eukaryota"/>
</dbReference>
<keyword evidence="3" id="KW-1185">Reference proteome</keyword>
<keyword evidence="1" id="KW-0175">Coiled coil</keyword>
<dbReference type="Proteomes" id="UP000007148">
    <property type="component" value="Unassembled WGS sequence"/>
</dbReference>
<dbReference type="GO" id="GO:0005096">
    <property type="term" value="F:GTPase activator activity"/>
    <property type="evidence" value="ECO:0007669"/>
    <property type="project" value="InterPro"/>
</dbReference>
<evidence type="ECO:0000313" key="3">
    <source>
        <dbReference type="Proteomes" id="UP000007148"/>
    </source>
</evidence>
<accession>G4TPJ4</accession>
<sequence>MKVAILGGGPSAFYFASRLLQKAPFTSSRGRNLEVHVYDRLWAPHGLVRYGVAPDHPEVKNCTHKFDETAQDPRFKFFGNVNVGAVPSFSHTLHLPLEALRPYYTHVVLAYGAGLPFILPALGATAISALSIVHWYTGHPSNPPPPKLDKAEHLTLMGHGNVSLDIARLLLSSPQRIAPLDIPQHVIDAMRSSKVKHISIVSRRGPAQVAFTAKELRELLNLPDVSMVPIEPSLLATPDNATRQQSRILDLLRKGSAAKPGTTSKTWSLEFFRSPVQPIHDGVEFGINELDEHQLAIPTGRTEQFKTDLIVNSVGYRSEPLAPEWYNGTLGHVRQMAARVVDEKERPVGNIYASGWAANGAKGVLATTMMDAYAAVERMLEDAANDSASDVYCEPGPPKEVTTSSTRVVSYEDWKRIDAEETVCVKQNTSHLQAPSEDDSFVSVHDPHQMAAVLQPLNQQPKLKLCIKSGNVPGAACVFQRVASVAANERKVFILHDEGENATAARMRTESLARLFDVSELTTYYRNARHKAPAQPGDGPNLIRMSWCGRNINDLNAAVDFVRYTCHRKGVFAALIGLGNAGHVIRILAKEHNLEPTPPDPVRLPKSGNYPITILTPTMFTTFYVSEPAPFSKDALAELPTLTLPVESILAYIKEVIRLGKRLFDAPIMSLAELRAAKLAKRQELDEAAKQKEADIKFWKEMLARKEAGEDVEVPEKPLSGRKIRKKQALEARMKEMWGGSENTGYDHSVESPPAYLEPLANLYYKELGNDCIADTVLMPSAEPVVPCRLEHLQEMIQWLEKDEDIVASQEPRIDFTRGSILGKTTQGGGTSVDLCKQVVGPKGITPILDAVAKNSHIDRFLLGNNIVGDEGARAIADFIWSERSKRVYNFYIAGNSISPEGIRAIADALVDNETVTALWLKRNPLLPQGARYIASMISLNTTLQTLDLVNTGILDQGVVCLMQALQQNPASALRHLYLGCNAEGPQSGAAIGAYLRTGFSRLTSLFCSCSRLGDQGAISIAEGLKVDRYLERLGLESARIGDVGARALADALEHHPALIMLDLGFRKGTYEMGELPNRITDEGLLYLGQKLIGWSDQRKNSIRTLDVTHNKVTRDGAMTFIHNFVLDNSHLLHVRLSQIGAERNLEVERITKRLAKENKEQYFEVDPSKLSPEEVKERERVKEALDPKHIAEIYSIYRGNM</sequence>
<dbReference type="Gene3D" id="3.40.50.720">
    <property type="entry name" value="NAD(P)-binding Rossmann-like Domain"/>
    <property type="match status" value="1"/>
</dbReference>
<dbReference type="InterPro" id="IPR036188">
    <property type="entry name" value="FAD/NAD-bd_sf"/>
</dbReference>
<dbReference type="InParanoid" id="G4TPJ4"/>
<dbReference type="AlphaFoldDB" id="G4TPJ4"/>
<dbReference type="Gene3D" id="3.80.10.10">
    <property type="entry name" value="Ribonuclease Inhibitor"/>
    <property type="match status" value="3"/>
</dbReference>
<feature type="coiled-coil region" evidence="1">
    <location>
        <begin position="671"/>
        <end position="702"/>
    </location>
</feature>
<evidence type="ECO:0000313" key="2">
    <source>
        <dbReference type="EMBL" id="CCA73233.1"/>
    </source>
</evidence>
<dbReference type="Gene3D" id="3.50.50.60">
    <property type="entry name" value="FAD/NAD(P)-binding domain"/>
    <property type="match status" value="1"/>
</dbReference>
<protein>
    <submittedName>
        <fullName evidence="2">Related to NADPH:adrenodoxin oxidoreductase, mitochondrial</fullName>
    </submittedName>
</protein>
<proteinExistence type="predicted"/>
<gene>
    <name evidence="2" type="ORF">PIIN_07188</name>
</gene>
<dbReference type="SUPFAM" id="SSF51971">
    <property type="entry name" value="Nucleotide-binding domain"/>
    <property type="match status" value="1"/>
</dbReference>
<dbReference type="OrthoDB" id="333024at2759"/>
<organism evidence="2 3">
    <name type="scientific">Serendipita indica (strain DSM 11827)</name>
    <name type="common">Root endophyte fungus</name>
    <name type="synonym">Piriformospora indica</name>
    <dbReference type="NCBI Taxonomy" id="1109443"/>
    <lineage>
        <taxon>Eukaryota</taxon>
        <taxon>Fungi</taxon>
        <taxon>Dikarya</taxon>
        <taxon>Basidiomycota</taxon>
        <taxon>Agaricomycotina</taxon>
        <taxon>Agaricomycetes</taxon>
        <taxon>Sebacinales</taxon>
        <taxon>Serendipitaceae</taxon>
        <taxon>Serendipita</taxon>
    </lineage>
</organism>
<dbReference type="InterPro" id="IPR032675">
    <property type="entry name" value="LRR_dom_sf"/>
</dbReference>
<name>G4TPJ4_SERID</name>
<dbReference type="STRING" id="1109443.G4TPJ4"/>
<dbReference type="PRINTS" id="PR00419">
    <property type="entry name" value="ADXRDTASE"/>
</dbReference>
<reference evidence="2 3" key="1">
    <citation type="journal article" date="2011" name="PLoS Pathog.">
        <title>Endophytic Life Strategies Decoded by Genome and Transcriptome Analyses of the Mutualistic Root Symbiont Piriformospora indica.</title>
        <authorList>
            <person name="Zuccaro A."/>
            <person name="Lahrmann U."/>
            <person name="Guldener U."/>
            <person name="Langen G."/>
            <person name="Pfiffi S."/>
            <person name="Biedenkopf D."/>
            <person name="Wong P."/>
            <person name="Samans B."/>
            <person name="Grimm C."/>
            <person name="Basiewicz M."/>
            <person name="Murat C."/>
            <person name="Martin F."/>
            <person name="Kogel K.H."/>
        </authorList>
    </citation>
    <scope>NUCLEOTIDE SEQUENCE [LARGE SCALE GENOMIC DNA]</scope>
    <source>
        <strain evidence="2 3">DSM 11827</strain>
    </source>
</reference>
<dbReference type="InterPro" id="IPR001611">
    <property type="entry name" value="Leu-rich_rpt"/>
</dbReference>
<dbReference type="InterPro" id="IPR027038">
    <property type="entry name" value="RanGap"/>
</dbReference>
<evidence type="ECO:0000256" key="1">
    <source>
        <dbReference type="SAM" id="Coils"/>
    </source>
</evidence>
<dbReference type="SMART" id="SM00368">
    <property type="entry name" value="LRR_RI"/>
    <property type="match status" value="7"/>
</dbReference>
<dbReference type="Pfam" id="PF13516">
    <property type="entry name" value="LRR_6"/>
    <property type="match status" value="2"/>
</dbReference>
<dbReference type="SUPFAM" id="SSF52047">
    <property type="entry name" value="RNI-like"/>
    <property type="match status" value="1"/>
</dbReference>
<dbReference type="eggNOG" id="KOG4308">
    <property type="taxonomic scope" value="Eukaryota"/>
</dbReference>
<dbReference type="PANTHER" id="PTHR24113">
    <property type="entry name" value="RAN GTPASE-ACTIVATING PROTEIN 1"/>
    <property type="match status" value="1"/>
</dbReference>
<dbReference type="HOGENOM" id="CLU_270636_0_0_1"/>
<dbReference type="EMBL" id="CAFZ01000211">
    <property type="protein sequence ID" value="CCA73233.1"/>
    <property type="molecule type" value="Genomic_DNA"/>
</dbReference>